<evidence type="ECO:0000313" key="2">
    <source>
        <dbReference type="Proteomes" id="UP000019063"/>
    </source>
</evidence>
<accession>W4HQ55</accession>
<sequence length="109" mass="11722">MTFQLNARSAAELAAERVAQTRAALTAMIDAHVEAVARSRDYNDAAALAGYANSTVPEWAAEAQAFVSWRDQVWLTAFGMLAEVEAGTRAIPTASEILEALPDITWPAE</sequence>
<dbReference type="eggNOG" id="ENOG5033AY0">
    <property type="taxonomic scope" value="Bacteria"/>
</dbReference>
<name>W4HQ55_9RHOB</name>
<dbReference type="EMBL" id="AQQW01000001">
    <property type="protein sequence ID" value="ETW14251.1"/>
    <property type="molecule type" value="Genomic_DNA"/>
</dbReference>
<dbReference type="STRING" id="1379903.ATO8_00040"/>
<organism evidence="1 2">
    <name type="scientific">Roseivivax marinus</name>
    <dbReference type="NCBI Taxonomy" id="1379903"/>
    <lineage>
        <taxon>Bacteria</taxon>
        <taxon>Pseudomonadati</taxon>
        <taxon>Pseudomonadota</taxon>
        <taxon>Alphaproteobacteria</taxon>
        <taxon>Rhodobacterales</taxon>
        <taxon>Roseobacteraceae</taxon>
        <taxon>Roseivivax</taxon>
    </lineage>
</organism>
<keyword evidence="2" id="KW-1185">Reference proteome</keyword>
<dbReference type="RefSeq" id="WP_043841031.1">
    <property type="nucleotide sequence ID" value="NZ_AQQW01000001.1"/>
</dbReference>
<gene>
    <name evidence="1" type="ORF">ATO8_00040</name>
</gene>
<evidence type="ECO:0000313" key="1">
    <source>
        <dbReference type="EMBL" id="ETW14251.1"/>
    </source>
</evidence>
<protein>
    <submittedName>
        <fullName evidence="1">Uncharacterized protein</fullName>
    </submittedName>
</protein>
<comment type="caution">
    <text evidence="1">The sequence shown here is derived from an EMBL/GenBank/DDBJ whole genome shotgun (WGS) entry which is preliminary data.</text>
</comment>
<reference evidence="1 2" key="1">
    <citation type="journal article" date="2014" name="Antonie Van Leeuwenhoek">
        <title>Roseivivax atlanticus sp. nov., isolated from surface seawater of the Atlantic Ocean.</title>
        <authorList>
            <person name="Li G."/>
            <person name="Lai Q."/>
            <person name="Liu X."/>
            <person name="Sun F."/>
            <person name="Shao Z."/>
        </authorList>
    </citation>
    <scope>NUCLEOTIDE SEQUENCE [LARGE SCALE GENOMIC DNA]</scope>
    <source>
        <strain evidence="1 2">22II-s10s</strain>
    </source>
</reference>
<dbReference type="Proteomes" id="UP000019063">
    <property type="component" value="Unassembled WGS sequence"/>
</dbReference>
<proteinExistence type="predicted"/>
<dbReference type="AlphaFoldDB" id="W4HQ55"/>